<dbReference type="InterPro" id="IPR007627">
    <property type="entry name" value="RNA_pol_sigma70_r2"/>
</dbReference>
<feature type="domain" description="RNA polymerase sigma-70 region 2" evidence="5">
    <location>
        <begin position="26"/>
        <end position="90"/>
    </location>
</feature>
<dbReference type="Gene3D" id="1.10.1740.10">
    <property type="match status" value="1"/>
</dbReference>
<dbReference type="InterPro" id="IPR013249">
    <property type="entry name" value="RNA_pol_sigma70_r4_t2"/>
</dbReference>
<dbReference type="InterPro" id="IPR013325">
    <property type="entry name" value="RNA_pol_sigma_r2"/>
</dbReference>
<dbReference type="InterPro" id="IPR039425">
    <property type="entry name" value="RNA_pol_sigma-70-like"/>
</dbReference>
<dbReference type="Pfam" id="PF08281">
    <property type="entry name" value="Sigma70_r4_2"/>
    <property type="match status" value="1"/>
</dbReference>
<evidence type="ECO:0000256" key="2">
    <source>
        <dbReference type="ARBA" id="ARBA00023015"/>
    </source>
</evidence>
<evidence type="ECO:0000259" key="6">
    <source>
        <dbReference type="Pfam" id="PF08281"/>
    </source>
</evidence>
<evidence type="ECO:0000256" key="3">
    <source>
        <dbReference type="ARBA" id="ARBA00023082"/>
    </source>
</evidence>
<dbReference type="Pfam" id="PF04542">
    <property type="entry name" value="Sigma70_r2"/>
    <property type="match status" value="1"/>
</dbReference>
<dbReference type="GO" id="GO:0003677">
    <property type="term" value="F:DNA binding"/>
    <property type="evidence" value="ECO:0007669"/>
    <property type="project" value="InterPro"/>
</dbReference>
<keyword evidence="2" id="KW-0805">Transcription regulation</keyword>
<proteinExistence type="inferred from homology"/>
<evidence type="ECO:0000313" key="7">
    <source>
        <dbReference type="EMBL" id="MBK0380062.1"/>
    </source>
</evidence>
<dbReference type="SUPFAM" id="SSF88946">
    <property type="entry name" value="Sigma2 domain of RNA polymerase sigma factors"/>
    <property type="match status" value="1"/>
</dbReference>
<evidence type="ECO:0000256" key="4">
    <source>
        <dbReference type="ARBA" id="ARBA00023163"/>
    </source>
</evidence>
<dbReference type="PANTHER" id="PTHR43133:SF46">
    <property type="entry name" value="RNA POLYMERASE SIGMA-70 FACTOR ECF SUBFAMILY"/>
    <property type="match status" value="1"/>
</dbReference>
<dbReference type="GO" id="GO:0016987">
    <property type="term" value="F:sigma factor activity"/>
    <property type="evidence" value="ECO:0007669"/>
    <property type="project" value="UniProtKB-KW"/>
</dbReference>
<dbReference type="CDD" id="cd06171">
    <property type="entry name" value="Sigma70_r4"/>
    <property type="match status" value="1"/>
</dbReference>
<dbReference type="AlphaFoldDB" id="A0A934UNM3"/>
<gene>
    <name evidence="7" type="ORF">I5M19_12130</name>
</gene>
<dbReference type="InterPro" id="IPR036388">
    <property type="entry name" value="WH-like_DNA-bd_sf"/>
</dbReference>
<evidence type="ECO:0000313" key="8">
    <source>
        <dbReference type="Proteomes" id="UP000613193"/>
    </source>
</evidence>
<dbReference type="NCBIfam" id="TIGR02937">
    <property type="entry name" value="sigma70-ECF"/>
    <property type="match status" value="1"/>
</dbReference>
<comment type="caution">
    <text evidence="7">The sequence shown here is derived from an EMBL/GenBank/DDBJ whole genome shotgun (WGS) entry which is preliminary data.</text>
</comment>
<dbReference type="GO" id="GO:0006352">
    <property type="term" value="P:DNA-templated transcription initiation"/>
    <property type="evidence" value="ECO:0007669"/>
    <property type="project" value="InterPro"/>
</dbReference>
<organism evidence="7 8">
    <name type="scientific">Mucilaginibacter segetis</name>
    <dbReference type="NCBI Taxonomy" id="2793071"/>
    <lineage>
        <taxon>Bacteria</taxon>
        <taxon>Pseudomonadati</taxon>
        <taxon>Bacteroidota</taxon>
        <taxon>Sphingobacteriia</taxon>
        <taxon>Sphingobacteriales</taxon>
        <taxon>Sphingobacteriaceae</taxon>
        <taxon>Mucilaginibacter</taxon>
    </lineage>
</organism>
<protein>
    <submittedName>
        <fullName evidence="7">Sigma-70 family RNA polymerase sigma factor</fullName>
    </submittedName>
</protein>
<name>A0A934UNM3_9SPHI</name>
<keyword evidence="4" id="KW-0804">Transcription</keyword>
<dbReference type="Gene3D" id="1.10.10.10">
    <property type="entry name" value="Winged helix-like DNA-binding domain superfamily/Winged helix DNA-binding domain"/>
    <property type="match status" value="1"/>
</dbReference>
<feature type="domain" description="RNA polymerase sigma factor 70 region 4 type 2" evidence="6">
    <location>
        <begin position="123"/>
        <end position="171"/>
    </location>
</feature>
<dbReference type="RefSeq" id="WP_200066593.1">
    <property type="nucleotide sequence ID" value="NZ_JAEHFW010000002.1"/>
</dbReference>
<dbReference type="EMBL" id="JAEHFW010000002">
    <property type="protein sequence ID" value="MBK0380062.1"/>
    <property type="molecule type" value="Genomic_DNA"/>
</dbReference>
<reference evidence="7" key="1">
    <citation type="submission" date="2020-12" db="EMBL/GenBank/DDBJ databases">
        <title>Bacterial novel species Mucilaginibacter sp. SD-g isolated from soil.</title>
        <authorList>
            <person name="Jung H.-Y."/>
        </authorList>
    </citation>
    <scope>NUCLEOTIDE SEQUENCE</scope>
    <source>
        <strain evidence="7">SD-g</strain>
    </source>
</reference>
<comment type="similarity">
    <text evidence="1">Belongs to the sigma-70 factor family. ECF subfamily.</text>
</comment>
<dbReference type="Proteomes" id="UP000613193">
    <property type="component" value="Unassembled WGS sequence"/>
</dbReference>
<dbReference type="SUPFAM" id="SSF88659">
    <property type="entry name" value="Sigma3 and sigma4 domains of RNA polymerase sigma factors"/>
    <property type="match status" value="1"/>
</dbReference>
<sequence length="198" mass="23214">MDSDNENLKFLIQQLQEGSERAFTILYDKFSKQLYRNILRLVKDEFIAQELLQDLFLKVWENRQSIKIEGSFKSFLFKVAENLVFMYFRKVAKDNRLIENLIRANIEFDINAEEIVISRQDQELLYAAIAKLPPQRKQVYTLCKLEGKSYEEVSKELGISTSTISDHIVKANKTVKQFLQLNNGIALLFIVDQVIFHK</sequence>
<evidence type="ECO:0000256" key="1">
    <source>
        <dbReference type="ARBA" id="ARBA00010641"/>
    </source>
</evidence>
<dbReference type="PANTHER" id="PTHR43133">
    <property type="entry name" value="RNA POLYMERASE ECF-TYPE SIGMA FACTO"/>
    <property type="match status" value="1"/>
</dbReference>
<evidence type="ECO:0000259" key="5">
    <source>
        <dbReference type="Pfam" id="PF04542"/>
    </source>
</evidence>
<dbReference type="InterPro" id="IPR014284">
    <property type="entry name" value="RNA_pol_sigma-70_dom"/>
</dbReference>
<accession>A0A934UNM3</accession>
<keyword evidence="3" id="KW-0731">Sigma factor</keyword>
<dbReference type="InterPro" id="IPR013324">
    <property type="entry name" value="RNA_pol_sigma_r3/r4-like"/>
</dbReference>
<keyword evidence="8" id="KW-1185">Reference proteome</keyword>